<reference evidence="2 3" key="1">
    <citation type="submission" date="2017-10" db="EMBL/GenBank/DDBJ databases">
        <title>Sequencing the genomes of 1000 actinobacteria strains.</title>
        <authorList>
            <person name="Klenk H.-P."/>
        </authorList>
    </citation>
    <scope>NUCLEOTIDE SEQUENCE [LARGE SCALE GENOMIC DNA]</scope>
    <source>
        <strain evidence="2 3">DSM 21801</strain>
    </source>
</reference>
<protein>
    <recommendedName>
        <fullName evidence="1">YlxR domain-containing protein</fullName>
    </recommendedName>
</protein>
<dbReference type="SUPFAM" id="SSF64376">
    <property type="entry name" value="YlxR-like"/>
    <property type="match status" value="1"/>
</dbReference>
<evidence type="ECO:0000259" key="1">
    <source>
        <dbReference type="Pfam" id="PF04296"/>
    </source>
</evidence>
<proteinExistence type="predicted"/>
<keyword evidence="3" id="KW-1185">Reference proteome</keyword>
<dbReference type="PANTHER" id="PTHR34215">
    <property type="entry name" value="BLL0784 PROTEIN"/>
    <property type="match status" value="1"/>
</dbReference>
<name>A0A2A9D066_9MICO</name>
<gene>
    <name evidence="2" type="ORF">ATL40_0891</name>
</gene>
<feature type="domain" description="YlxR" evidence="1">
    <location>
        <begin position="2"/>
        <end position="66"/>
    </location>
</feature>
<organism evidence="2 3">
    <name type="scientific">Serinibacter salmoneus</name>
    <dbReference type="NCBI Taxonomy" id="556530"/>
    <lineage>
        <taxon>Bacteria</taxon>
        <taxon>Bacillati</taxon>
        <taxon>Actinomycetota</taxon>
        <taxon>Actinomycetes</taxon>
        <taxon>Micrococcales</taxon>
        <taxon>Beutenbergiaceae</taxon>
        <taxon>Serinibacter</taxon>
    </lineage>
</organism>
<dbReference type="InterPro" id="IPR035931">
    <property type="entry name" value="YlxR-like_sf"/>
</dbReference>
<dbReference type="Proteomes" id="UP000224915">
    <property type="component" value="Unassembled WGS sequence"/>
</dbReference>
<dbReference type="InterPro" id="IPR007393">
    <property type="entry name" value="YlxR_dom"/>
</dbReference>
<comment type="caution">
    <text evidence="2">The sequence shown here is derived from an EMBL/GenBank/DDBJ whole genome shotgun (WGS) entry which is preliminary data.</text>
</comment>
<dbReference type="EMBL" id="PDJD01000001">
    <property type="protein sequence ID" value="PFG19332.1"/>
    <property type="molecule type" value="Genomic_DNA"/>
</dbReference>
<dbReference type="AlphaFoldDB" id="A0A2A9D066"/>
<evidence type="ECO:0000313" key="2">
    <source>
        <dbReference type="EMBL" id="PFG19332.1"/>
    </source>
</evidence>
<accession>A0A2A9D066</accession>
<evidence type="ECO:0000313" key="3">
    <source>
        <dbReference type="Proteomes" id="UP000224915"/>
    </source>
</evidence>
<dbReference type="PANTHER" id="PTHR34215:SF1">
    <property type="entry name" value="YLXR DOMAIN-CONTAINING PROTEIN"/>
    <property type="match status" value="1"/>
</dbReference>
<dbReference type="Gene3D" id="3.30.1230.10">
    <property type="entry name" value="YlxR-like"/>
    <property type="match status" value="1"/>
</dbReference>
<dbReference type="InterPro" id="IPR037465">
    <property type="entry name" value="YlxR"/>
</dbReference>
<dbReference type="Pfam" id="PF04296">
    <property type="entry name" value="YlxR"/>
    <property type="match status" value="1"/>
</dbReference>
<sequence>MRTCIGCRERGRRADLVRLIARGERVVVDERASAPGRGAWLHCRSACLEQAVRRRAIGRALRMQGPIDDHAVWTWFGAIERAEHRVE</sequence>